<dbReference type="EnsemblPlants" id="EMT03774">
    <property type="protein sequence ID" value="EMT03774"/>
    <property type="gene ID" value="F775_12351"/>
</dbReference>
<sequence length="78" mass="8299">MAARASPGGTACSAADATPRRAVRTSLLWRTTAAAAPRLGGATRAWPPREPPAQLLRFCSGPLLRSHSVKLHHLLPQH</sequence>
<protein>
    <submittedName>
        <fullName evidence="1">Uncharacterized protein</fullName>
    </submittedName>
</protein>
<reference evidence="1" key="1">
    <citation type="submission" date="2015-06" db="UniProtKB">
        <authorList>
            <consortium name="EnsemblPlants"/>
        </authorList>
    </citation>
    <scope>IDENTIFICATION</scope>
</reference>
<evidence type="ECO:0000313" key="1">
    <source>
        <dbReference type="EnsemblPlants" id="EMT03774"/>
    </source>
</evidence>
<dbReference type="AlphaFoldDB" id="M8AQW8"/>
<proteinExistence type="predicted"/>
<accession>M8AQW8</accession>
<organism evidence="1">
    <name type="scientific">Aegilops tauschii</name>
    <name type="common">Tausch's goatgrass</name>
    <name type="synonym">Aegilops squarrosa</name>
    <dbReference type="NCBI Taxonomy" id="37682"/>
    <lineage>
        <taxon>Eukaryota</taxon>
        <taxon>Viridiplantae</taxon>
        <taxon>Streptophyta</taxon>
        <taxon>Embryophyta</taxon>
        <taxon>Tracheophyta</taxon>
        <taxon>Spermatophyta</taxon>
        <taxon>Magnoliopsida</taxon>
        <taxon>Liliopsida</taxon>
        <taxon>Poales</taxon>
        <taxon>Poaceae</taxon>
        <taxon>BOP clade</taxon>
        <taxon>Pooideae</taxon>
        <taxon>Triticodae</taxon>
        <taxon>Triticeae</taxon>
        <taxon>Triticinae</taxon>
        <taxon>Aegilops</taxon>
    </lineage>
</organism>
<name>M8AQW8_AEGTA</name>